<gene>
    <name evidence="5" type="ORF">DVB73_12590</name>
</gene>
<dbReference type="SUPFAM" id="SSF116734">
    <property type="entry name" value="DNA methylase specificity domain"/>
    <property type="match status" value="2"/>
</dbReference>
<keyword evidence="5" id="KW-0378">Hydrolase</keyword>
<dbReference type="EMBL" id="CP031146">
    <property type="protein sequence ID" value="AXM96555.1"/>
    <property type="molecule type" value="Genomic_DNA"/>
</dbReference>
<dbReference type="PANTHER" id="PTHR43140:SF1">
    <property type="entry name" value="TYPE I RESTRICTION ENZYME ECOKI SPECIFICITY SUBUNIT"/>
    <property type="match status" value="1"/>
</dbReference>
<dbReference type="InterPro" id="IPR044946">
    <property type="entry name" value="Restrct_endonuc_typeI_TRD_sf"/>
</dbReference>
<evidence type="ECO:0000256" key="3">
    <source>
        <dbReference type="ARBA" id="ARBA00023125"/>
    </source>
</evidence>
<dbReference type="REBASE" id="267400">
    <property type="entry name" value="S.PplDHYPORF12595P"/>
</dbReference>
<accession>A0AAD0VTW9</accession>
<keyword evidence="3" id="KW-0238">DNA-binding</keyword>
<feature type="domain" description="Type I restriction modification DNA specificity" evidence="4">
    <location>
        <begin position="205"/>
        <end position="385"/>
    </location>
</feature>
<dbReference type="AlphaFoldDB" id="A0AAD0VTW9"/>
<evidence type="ECO:0000256" key="1">
    <source>
        <dbReference type="ARBA" id="ARBA00010923"/>
    </source>
</evidence>
<dbReference type="Proteomes" id="UP000256503">
    <property type="component" value="Chromosome"/>
</dbReference>
<dbReference type="InterPro" id="IPR000055">
    <property type="entry name" value="Restrct_endonuc_typeI_TRD"/>
</dbReference>
<name>A0AAD0VTW9_PSEDL</name>
<dbReference type="GO" id="GO:0003677">
    <property type="term" value="F:DNA binding"/>
    <property type="evidence" value="ECO:0007669"/>
    <property type="project" value="UniProtKB-KW"/>
</dbReference>
<protein>
    <submittedName>
        <fullName evidence="5">Restriction endonuclease subunit S</fullName>
    </submittedName>
</protein>
<evidence type="ECO:0000313" key="6">
    <source>
        <dbReference type="Proteomes" id="UP000256503"/>
    </source>
</evidence>
<evidence type="ECO:0000259" key="4">
    <source>
        <dbReference type="Pfam" id="PF01420"/>
    </source>
</evidence>
<sequence length="396" mass="44183">MSDKNNKALKPGWRRVKFGDVVRLSKARSQDPLTDGFERYVGLEHLKPGDLRIRSWGNVADGVTFTSVFQPGQVLFGKRRAYQRKVAVADFAGVCSGDIYVLETQDAQVLLPELLPFICQTDDFFNHAVGTSAGSLSPRTNWTSLAGFEFYLPPAAEQRLLLERLVAKNAADHACQTALRSLTVARRAALMDAFRPGRGSQDEFPKHWCVKRVGEAGNVQLGQKRQPSVHDGSNVRPYLRVANVFDGHIDYSDLMTMHFAERDLDKFELRTGDILLNEGQSRELVGRSAIFEGGPAGICFQMTLLRFRCHDDLNYRFAHAFFQHCLYTEQFAARCLKTTSIAHLSASGLASMQLPVPPMAEQIKLVEVLEQLDLAKAKLTERRNLLLQAISAGGEL</sequence>
<dbReference type="GO" id="GO:0009307">
    <property type="term" value="P:DNA restriction-modification system"/>
    <property type="evidence" value="ECO:0007669"/>
    <property type="project" value="UniProtKB-KW"/>
</dbReference>
<keyword evidence="5" id="KW-0255">Endonuclease</keyword>
<dbReference type="GO" id="GO:0004519">
    <property type="term" value="F:endonuclease activity"/>
    <property type="evidence" value="ECO:0007669"/>
    <property type="project" value="UniProtKB-KW"/>
</dbReference>
<dbReference type="CDD" id="cd17253">
    <property type="entry name" value="RMtype1_S_Eco933I-TRD2-CR2_like"/>
    <property type="match status" value="1"/>
</dbReference>
<evidence type="ECO:0000256" key="2">
    <source>
        <dbReference type="ARBA" id="ARBA00022747"/>
    </source>
</evidence>
<dbReference type="Gene3D" id="3.90.220.20">
    <property type="entry name" value="DNA methylase specificity domains"/>
    <property type="match status" value="2"/>
</dbReference>
<organism evidence="5 6">
    <name type="scientific">Pseudomonas plecoglossicida</name>
    <dbReference type="NCBI Taxonomy" id="70775"/>
    <lineage>
        <taxon>Bacteria</taxon>
        <taxon>Pseudomonadati</taxon>
        <taxon>Pseudomonadota</taxon>
        <taxon>Gammaproteobacteria</taxon>
        <taxon>Pseudomonadales</taxon>
        <taxon>Pseudomonadaceae</taxon>
        <taxon>Pseudomonas</taxon>
    </lineage>
</organism>
<proteinExistence type="inferred from homology"/>
<evidence type="ECO:0000313" key="5">
    <source>
        <dbReference type="EMBL" id="AXM96555.1"/>
    </source>
</evidence>
<keyword evidence="5" id="KW-0540">Nuclease</keyword>
<dbReference type="InterPro" id="IPR051212">
    <property type="entry name" value="Type-I_RE_S_subunit"/>
</dbReference>
<reference evidence="5 6" key="1">
    <citation type="submission" date="2018-07" db="EMBL/GenBank/DDBJ databases">
        <title>Complete genome sequence of a Pseudomonas plecoglossicida strain pathogenic to the marine fish, Larimichthys crocea.</title>
        <authorList>
            <person name="Tao Z."/>
        </authorList>
    </citation>
    <scope>NUCLEOTIDE SEQUENCE [LARGE SCALE GENOMIC DNA]</scope>
    <source>
        <strain evidence="5 6">XSDHY-P</strain>
    </source>
</reference>
<keyword evidence="2" id="KW-0680">Restriction system</keyword>
<comment type="similarity">
    <text evidence="1">Belongs to the type-I restriction system S methylase family.</text>
</comment>
<dbReference type="Pfam" id="PF01420">
    <property type="entry name" value="Methylase_S"/>
    <property type="match status" value="1"/>
</dbReference>
<dbReference type="GeneID" id="49614253"/>
<dbReference type="RefSeq" id="WP_016393527.1">
    <property type="nucleotide sequence ID" value="NZ_CP031146.1"/>
</dbReference>
<dbReference type="PANTHER" id="PTHR43140">
    <property type="entry name" value="TYPE-1 RESTRICTION ENZYME ECOKI SPECIFICITY PROTEIN"/>
    <property type="match status" value="1"/>
</dbReference>